<comment type="caution">
    <text evidence="1">The sequence shown here is derived from an EMBL/GenBank/DDBJ whole genome shotgun (WGS) entry which is preliminary data.</text>
</comment>
<evidence type="ECO:0000313" key="2">
    <source>
        <dbReference type="Proteomes" id="UP000298061"/>
    </source>
</evidence>
<dbReference type="AlphaFoldDB" id="A0A4Y9ZHB2"/>
<sequence length="127" mass="13755">MATKANSVPHPTLVKVDPFVPADQQKGLHNRWHPDIPPVATVKPGEVFKIECVDWTGAQIGNNDNSDDIKNVDLTKIHNLLGPIAVEGAEPGDCLVVDILDVTPFEQMPWGYTGIFELENGGGLFGN</sequence>
<dbReference type="InterPro" id="IPR004304">
    <property type="entry name" value="FmdA_AmdA"/>
</dbReference>
<dbReference type="PANTHER" id="PTHR31891">
    <property type="entry name" value="FORMAMIDASE C869.04-RELATED"/>
    <property type="match status" value="1"/>
</dbReference>
<evidence type="ECO:0000313" key="1">
    <source>
        <dbReference type="EMBL" id="TFY73814.1"/>
    </source>
</evidence>
<keyword evidence="2" id="KW-1185">Reference proteome</keyword>
<gene>
    <name evidence="1" type="ORF">EWM64_g10199</name>
</gene>
<evidence type="ECO:0008006" key="3">
    <source>
        <dbReference type="Google" id="ProtNLM"/>
    </source>
</evidence>
<dbReference type="SUPFAM" id="SSF141130">
    <property type="entry name" value="Acetamidase/Formamidase-like"/>
    <property type="match status" value="1"/>
</dbReference>
<dbReference type="STRING" id="135208.A0A4Y9ZHB2"/>
<reference evidence="1 2" key="1">
    <citation type="submission" date="2019-02" db="EMBL/GenBank/DDBJ databases">
        <title>Genome sequencing of the rare red list fungi Hericium alpestre (H. flagellum).</title>
        <authorList>
            <person name="Buettner E."/>
            <person name="Kellner H."/>
        </authorList>
    </citation>
    <scope>NUCLEOTIDE SEQUENCE [LARGE SCALE GENOMIC DNA]</scope>
    <source>
        <strain evidence="1 2">DSM 108284</strain>
    </source>
</reference>
<dbReference type="Pfam" id="PF03069">
    <property type="entry name" value="FmdA_AmdA"/>
    <property type="match status" value="1"/>
</dbReference>
<dbReference type="Proteomes" id="UP000298061">
    <property type="component" value="Unassembled WGS sequence"/>
</dbReference>
<accession>A0A4Y9ZHB2</accession>
<organism evidence="1 2">
    <name type="scientific">Hericium alpestre</name>
    <dbReference type="NCBI Taxonomy" id="135208"/>
    <lineage>
        <taxon>Eukaryota</taxon>
        <taxon>Fungi</taxon>
        <taxon>Dikarya</taxon>
        <taxon>Basidiomycota</taxon>
        <taxon>Agaricomycotina</taxon>
        <taxon>Agaricomycetes</taxon>
        <taxon>Russulales</taxon>
        <taxon>Hericiaceae</taxon>
        <taxon>Hericium</taxon>
    </lineage>
</organism>
<dbReference type="Gene3D" id="2.60.120.580">
    <property type="entry name" value="Acetamidase/Formamidase-like domains"/>
    <property type="match status" value="1"/>
</dbReference>
<dbReference type="PANTHER" id="PTHR31891:SF1">
    <property type="entry name" value="FORMAMIDASE C869.04-RELATED"/>
    <property type="match status" value="1"/>
</dbReference>
<protein>
    <recommendedName>
        <fullName evidence="3">Formamidase</fullName>
    </recommendedName>
</protein>
<proteinExistence type="predicted"/>
<dbReference type="GO" id="GO:0016811">
    <property type="term" value="F:hydrolase activity, acting on carbon-nitrogen (but not peptide) bonds, in linear amides"/>
    <property type="evidence" value="ECO:0007669"/>
    <property type="project" value="InterPro"/>
</dbReference>
<dbReference type="OrthoDB" id="9975579at2759"/>
<dbReference type="EMBL" id="SFCI01002520">
    <property type="protein sequence ID" value="TFY73814.1"/>
    <property type="molecule type" value="Genomic_DNA"/>
</dbReference>
<name>A0A4Y9ZHB2_9AGAM</name>